<evidence type="ECO:0000313" key="2">
    <source>
        <dbReference type="Proteomes" id="UP000494249"/>
    </source>
</evidence>
<name>A0A6J5B0G3_9BURK</name>
<proteinExistence type="predicted"/>
<accession>A0A6J5B0G3</accession>
<organism evidence="1 2">
    <name type="scientific">Paraburkholderia phenoliruptrix</name>
    <dbReference type="NCBI Taxonomy" id="252970"/>
    <lineage>
        <taxon>Bacteria</taxon>
        <taxon>Pseudomonadati</taxon>
        <taxon>Pseudomonadota</taxon>
        <taxon>Betaproteobacteria</taxon>
        <taxon>Burkholderiales</taxon>
        <taxon>Burkholderiaceae</taxon>
        <taxon>Paraburkholderia</taxon>
    </lineage>
</organism>
<evidence type="ECO:0000313" key="1">
    <source>
        <dbReference type="EMBL" id="CAB3685436.1"/>
    </source>
</evidence>
<gene>
    <name evidence="1" type="ORF">LMG22037_02696</name>
</gene>
<dbReference type="AlphaFoldDB" id="A0A6J5B0G3"/>
<dbReference type="EMBL" id="CADIKB010000010">
    <property type="protein sequence ID" value="CAB3685436.1"/>
    <property type="molecule type" value="Genomic_DNA"/>
</dbReference>
<reference evidence="1 2" key="1">
    <citation type="submission" date="2020-04" db="EMBL/GenBank/DDBJ databases">
        <authorList>
            <person name="De Canck E."/>
        </authorList>
    </citation>
    <scope>NUCLEOTIDE SEQUENCE [LARGE SCALE GENOMIC DNA]</scope>
    <source>
        <strain evidence="1 2">LMG 22037</strain>
    </source>
</reference>
<dbReference type="Proteomes" id="UP000494249">
    <property type="component" value="Unassembled WGS sequence"/>
</dbReference>
<sequence>MHGARIMHHESAKHVDANVATHALRYMNCRLCALQVFPDTLAGASRLYWNRLSPTARRAGALHCETEPLHDNRCTAS</sequence>
<protein>
    <submittedName>
        <fullName evidence="1">Uncharacterized protein</fullName>
    </submittedName>
</protein>